<dbReference type="PRINTS" id="PR00302">
    <property type="entry name" value="LUPUSLA"/>
</dbReference>
<evidence type="ECO:0000313" key="8">
    <source>
        <dbReference type="EMBL" id="KAK4374217.1"/>
    </source>
</evidence>
<feature type="region of interest" description="Disordered" evidence="5">
    <location>
        <begin position="521"/>
        <end position="543"/>
    </location>
</feature>
<evidence type="ECO:0000256" key="2">
    <source>
        <dbReference type="ARBA" id="ARBA00022884"/>
    </source>
</evidence>
<proteinExistence type="predicted"/>
<feature type="compositionally biased region" description="Low complexity" evidence="5">
    <location>
        <begin position="30"/>
        <end position="44"/>
    </location>
</feature>
<evidence type="ECO:0000256" key="1">
    <source>
        <dbReference type="ARBA" id="ARBA00004123"/>
    </source>
</evidence>
<feature type="compositionally biased region" description="Low complexity" evidence="5">
    <location>
        <begin position="80"/>
        <end position="91"/>
    </location>
</feature>
<evidence type="ECO:0000313" key="9">
    <source>
        <dbReference type="Proteomes" id="UP001291623"/>
    </source>
</evidence>
<comment type="caution">
    <text evidence="8">The sequence shown here is derived from an EMBL/GenBank/DDBJ whole genome shotgun (WGS) entry which is preliminary data.</text>
</comment>
<feature type="region of interest" description="Disordered" evidence="5">
    <location>
        <begin position="1"/>
        <end position="44"/>
    </location>
</feature>
<dbReference type="InterPro" id="IPR036390">
    <property type="entry name" value="WH_DNA-bd_sf"/>
</dbReference>
<dbReference type="PANTHER" id="PTHR22792">
    <property type="entry name" value="LUPUS LA PROTEIN-RELATED"/>
    <property type="match status" value="1"/>
</dbReference>
<gene>
    <name evidence="8" type="ORF">RND71_004894</name>
</gene>
<name>A0AAE1SQF9_9SOLA</name>
<dbReference type="Pfam" id="PF05383">
    <property type="entry name" value="La"/>
    <property type="match status" value="1"/>
</dbReference>
<dbReference type="PROSITE" id="PS50961">
    <property type="entry name" value="HTH_LA"/>
    <property type="match status" value="1"/>
</dbReference>
<dbReference type="GO" id="GO:0005634">
    <property type="term" value="C:nucleus"/>
    <property type="evidence" value="ECO:0007669"/>
    <property type="project" value="UniProtKB-SubCell"/>
</dbReference>
<dbReference type="GO" id="GO:1990904">
    <property type="term" value="C:ribonucleoprotein complex"/>
    <property type="evidence" value="ECO:0007669"/>
    <property type="project" value="InterPro"/>
</dbReference>
<dbReference type="Proteomes" id="UP001291623">
    <property type="component" value="Unassembled WGS sequence"/>
</dbReference>
<feature type="region of interest" description="Disordered" evidence="5">
    <location>
        <begin position="80"/>
        <end position="104"/>
    </location>
</feature>
<dbReference type="PROSITE" id="PS50102">
    <property type="entry name" value="RRM"/>
    <property type="match status" value="1"/>
</dbReference>
<dbReference type="InterPro" id="IPR036388">
    <property type="entry name" value="WH-like_DNA-bd_sf"/>
</dbReference>
<dbReference type="InterPro" id="IPR045180">
    <property type="entry name" value="La_dom_prot"/>
</dbReference>
<dbReference type="InterPro" id="IPR035979">
    <property type="entry name" value="RBD_domain_sf"/>
</dbReference>
<evidence type="ECO:0000259" key="6">
    <source>
        <dbReference type="PROSITE" id="PS50102"/>
    </source>
</evidence>
<feature type="region of interest" description="Disordered" evidence="5">
    <location>
        <begin position="461"/>
        <end position="486"/>
    </location>
</feature>
<dbReference type="EMBL" id="JAVYJV010000003">
    <property type="protein sequence ID" value="KAK4374217.1"/>
    <property type="molecule type" value="Genomic_DNA"/>
</dbReference>
<evidence type="ECO:0000256" key="4">
    <source>
        <dbReference type="PROSITE-ProRule" id="PRU00332"/>
    </source>
</evidence>
<dbReference type="Gene3D" id="1.10.10.10">
    <property type="entry name" value="Winged helix-like DNA-binding domain superfamily/Winged helix DNA-binding domain"/>
    <property type="match status" value="1"/>
</dbReference>
<keyword evidence="3" id="KW-0539">Nucleus</keyword>
<evidence type="ECO:0000256" key="3">
    <source>
        <dbReference type="ARBA" id="ARBA00023242"/>
    </source>
</evidence>
<evidence type="ECO:0000259" key="7">
    <source>
        <dbReference type="PROSITE" id="PS50961"/>
    </source>
</evidence>
<dbReference type="SUPFAM" id="SSF54928">
    <property type="entry name" value="RNA-binding domain, RBD"/>
    <property type="match status" value="1"/>
</dbReference>
<accession>A0AAE1SQF9</accession>
<dbReference type="InterPro" id="IPR000504">
    <property type="entry name" value="RRM_dom"/>
</dbReference>
<dbReference type="CDD" id="cd12288">
    <property type="entry name" value="RRM_La_like_plant"/>
    <property type="match status" value="1"/>
</dbReference>
<dbReference type="AlphaFoldDB" id="A0AAE1SQF9"/>
<keyword evidence="9" id="KW-1185">Reference proteome</keyword>
<dbReference type="InterPro" id="IPR002344">
    <property type="entry name" value="Lupus_La"/>
</dbReference>
<feature type="region of interest" description="Disordered" evidence="5">
    <location>
        <begin position="391"/>
        <end position="421"/>
    </location>
</feature>
<feature type="domain" description="HTH La-type RNA-binding" evidence="7">
    <location>
        <begin position="195"/>
        <end position="286"/>
    </location>
</feature>
<evidence type="ECO:0000256" key="5">
    <source>
        <dbReference type="SAM" id="MobiDB-lite"/>
    </source>
</evidence>
<dbReference type="InterPro" id="IPR034878">
    <property type="entry name" value="La-rel_plant_RRM"/>
</dbReference>
<dbReference type="Gene3D" id="3.30.70.330">
    <property type="match status" value="1"/>
</dbReference>
<reference evidence="8" key="1">
    <citation type="submission" date="2023-12" db="EMBL/GenBank/DDBJ databases">
        <title>Genome assembly of Anisodus tanguticus.</title>
        <authorList>
            <person name="Wang Y.-J."/>
        </authorList>
    </citation>
    <scope>NUCLEOTIDE SEQUENCE</scope>
    <source>
        <strain evidence="8">KB-2021</strain>
        <tissue evidence="8">Leaf</tissue>
    </source>
</reference>
<protein>
    <submittedName>
        <fullName evidence="8">Uncharacterized protein</fullName>
    </submittedName>
</protein>
<feature type="compositionally biased region" description="Low complexity" evidence="5">
    <location>
        <begin position="7"/>
        <end position="22"/>
    </location>
</feature>
<dbReference type="PANTHER" id="PTHR22792:SF66">
    <property type="entry name" value="LA-RELATED PROTEIN 6B"/>
    <property type="match status" value="1"/>
</dbReference>
<feature type="domain" description="RRM" evidence="6">
    <location>
        <begin position="293"/>
        <end position="384"/>
    </location>
</feature>
<feature type="compositionally biased region" description="Basic and acidic residues" evidence="5">
    <location>
        <begin position="400"/>
        <end position="421"/>
    </location>
</feature>
<keyword evidence="2 4" id="KW-0694">RNA-binding</keyword>
<dbReference type="InterPro" id="IPR012677">
    <property type="entry name" value="Nucleotide-bd_a/b_plait_sf"/>
</dbReference>
<dbReference type="GO" id="GO:0006396">
    <property type="term" value="P:RNA processing"/>
    <property type="evidence" value="ECO:0007669"/>
    <property type="project" value="InterPro"/>
</dbReference>
<dbReference type="InterPro" id="IPR006630">
    <property type="entry name" value="La_HTH"/>
</dbReference>
<dbReference type="SUPFAM" id="SSF46785">
    <property type="entry name" value="Winged helix' DNA-binding domain"/>
    <property type="match status" value="1"/>
</dbReference>
<dbReference type="GO" id="GO:0003729">
    <property type="term" value="F:mRNA binding"/>
    <property type="evidence" value="ECO:0007669"/>
    <property type="project" value="TreeGrafter"/>
</dbReference>
<dbReference type="SMART" id="SM00715">
    <property type="entry name" value="LA"/>
    <property type="match status" value="1"/>
</dbReference>
<comment type="subcellular location">
    <subcellularLocation>
        <location evidence="1">Nucleus</location>
    </subcellularLocation>
</comment>
<organism evidence="8 9">
    <name type="scientific">Anisodus tanguticus</name>
    <dbReference type="NCBI Taxonomy" id="243964"/>
    <lineage>
        <taxon>Eukaryota</taxon>
        <taxon>Viridiplantae</taxon>
        <taxon>Streptophyta</taxon>
        <taxon>Embryophyta</taxon>
        <taxon>Tracheophyta</taxon>
        <taxon>Spermatophyta</taxon>
        <taxon>Magnoliopsida</taxon>
        <taxon>eudicotyledons</taxon>
        <taxon>Gunneridae</taxon>
        <taxon>Pentapetalae</taxon>
        <taxon>asterids</taxon>
        <taxon>lamiids</taxon>
        <taxon>Solanales</taxon>
        <taxon>Solanaceae</taxon>
        <taxon>Solanoideae</taxon>
        <taxon>Hyoscyameae</taxon>
        <taxon>Anisodus</taxon>
    </lineage>
</organism>
<sequence length="543" mass="58914">MDDTLFLDSLNSSSATSSSASLDLDHPFESTPSSSSLSQPLSLPRNSSLNKLNARASVFIPRSSSSPSLSSAMLAKSSSSPSLASMLNSPSRTSMIGPGPGSGPVMTQGGQTVVHVITTSAATFHQITTHVPVQNYIYASQLPVQYPYGGTGREFVDHGGMPALVVIGADSERLSDEACQKIVNQASINFSQLLLKCVSTLVFCFVHTVEFYFSDINLATTDHLIRIMFKDPEGYVPMSVVASFKKIKALTSSHAQVAKILRTSTKLVVSEDGRKVRRQFPLSEKDLEELQSRIVVAENLPDDHCHQNLMKIFSAVGSVKMIRTCQPQSNGTASSASRTGKSDSTLYSNKLHAFVEYETVELAEKAVMELNDEDNWRNGLKLRILNRCTGKSGQTRGKKVGHESELNIKEDDTSGSEVSEKHTDDLWHHFDSHLNDLAEEHGIDGQKKGLNRSWVKGLGQGRGRPQFLQNNRGGHLGTPPSSMRRAHSVGSALSSINRFSLAGQPSMLSEQSAPVKQAIVPRMPDGTRGFSMGRGKPVAIRTS</sequence>